<evidence type="ECO:0000313" key="1">
    <source>
        <dbReference type="EMBL" id="QNO52025.1"/>
    </source>
</evidence>
<dbReference type="Gene3D" id="3.10.20.860">
    <property type="match status" value="1"/>
</dbReference>
<gene>
    <name evidence="1" type="ORF">HGMICNAC_00027</name>
</gene>
<accession>A0A7G9YVJ1</accession>
<sequence>MKAKELCPICGGELEETEVKEDIWLGEELLVIENVHAKVCDKCGEKIVSYDEMQRIDRVIREFNRGKMQLKRITAYVASI</sequence>
<protein>
    <recommendedName>
        <fullName evidence="2">YgiT-type zinc finger domain-containing protein</fullName>
    </recommendedName>
</protein>
<dbReference type="NCBIfam" id="TIGR03831">
    <property type="entry name" value="YgiT_finger"/>
    <property type="match status" value="1"/>
</dbReference>
<reference evidence="1" key="1">
    <citation type="submission" date="2020-06" db="EMBL/GenBank/DDBJ databases">
        <title>Unique genomic features of the anaerobic methanotrophic archaea.</title>
        <authorList>
            <person name="Chadwick G.L."/>
            <person name="Skennerton C.T."/>
            <person name="Laso-Perez R."/>
            <person name="Leu A.O."/>
            <person name="Speth D.R."/>
            <person name="Yu H."/>
            <person name="Morgan-Lang C."/>
            <person name="Hatzenpichler R."/>
            <person name="Goudeau D."/>
            <person name="Malmstrom R."/>
            <person name="Brazelton W.J."/>
            <person name="Woyke T."/>
            <person name="Hallam S.J."/>
            <person name="Tyson G.W."/>
            <person name="Wegener G."/>
            <person name="Boetius A."/>
            <person name="Orphan V."/>
        </authorList>
    </citation>
    <scope>NUCLEOTIDE SEQUENCE</scope>
</reference>
<dbReference type="AlphaFoldDB" id="A0A7G9YVJ1"/>
<dbReference type="InterPro" id="IPR022453">
    <property type="entry name" value="Znf_MqsA-type"/>
</dbReference>
<dbReference type="CDD" id="cd12870">
    <property type="entry name" value="MqsA"/>
    <property type="match status" value="1"/>
</dbReference>
<evidence type="ECO:0008006" key="2">
    <source>
        <dbReference type="Google" id="ProtNLM"/>
    </source>
</evidence>
<name>A0A7G9YVJ1_9EURY</name>
<proteinExistence type="predicted"/>
<dbReference type="EMBL" id="MT631499">
    <property type="protein sequence ID" value="QNO52025.1"/>
    <property type="molecule type" value="Genomic_DNA"/>
</dbReference>
<organism evidence="1">
    <name type="scientific">Candidatus Methanophagaceae archaeon ANME-1 ERB6</name>
    <dbReference type="NCBI Taxonomy" id="2759912"/>
    <lineage>
        <taxon>Archaea</taxon>
        <taxon>Methanobacteriati</taxon>
        <taxon>Methanobacteriota</taxon>
        <taxon>Stenosarchaea group</taxon>
        <taxon>Methanomicrobia</taxon>
        <taxon>Candidatus Methanophagales</taxon>
        <taxon>Candidatus Methanophagaceae</taxon>
    </lineage>
</organism>